<protein>
    <submittedName>
        <fullName evidence="1">RCG26105</fullName>
    </submittedName>
</protein>
<dbReference type="EMBL" id="DS030462">
    <property type="protein sequence ID" value="EDL82711.1"/>
    <property type="molecule type" value="Genomic_DNA"/>
</dbReference>
<name>A6MGP8_RAT</name>
<organism evidence="1 2">
    <name type="scientific">Rattus norvegicus</name>
    <name type="common">Rat</name>
    <dbReference type="NCBI Taxonomy" id="10116"/>
    <lineage>
        <taxon>Eukaryota</taxon>
        <taxon>Metazoa</taxon>
        <taxon>Chordata</taxon>
        <taxon>Craniata</taxon>
        <taxon>Vertebrata</taxon>
        <taxon>Euteleostomi</taxon>
        <taxon>Mammalia</taxon>
        <taxon>Eutheria</taxon>
        <taxon>Euarchontoglires</taxon>
        <taxon>Glires</taxon>
        <taxon>Rodentia</taxon>
        <taxon>Myomorpha</taxon>
        <taxon>Muroidea</taxon>
        <taxon>Muridae</taxon>
        <taxon>Murinae</taxon>
        <taxon>Rattus</taxon>
    </lineage>
</organism>
<accession>A6MGP8</accession>
<sequence>MAICLRHIRSLHRMLPEVL</sequence>
<feature type="non-terminal residue" evidence="1">
    <location>
        <position position="19"/>
    </location>
</feature>
<gene>
    <name evidence="1" type="ORF">rCG_26105</name>
</gene>
<reference evidence="2" key="1">
    <citation type="submission" date="2005-06" db="EMBL/GenBank/DDBJ databases">
        <authorList>
            <person name="Mural R.J."/>
            <person name="Li P.W."/>
            <person name="Adams M.D."/>
            <person name="Amanatides P.G."/>
            <person name="Baden-Tillson H."/>
            <person name="Barnstead M."/>
            <person name="Chin S.H."/>
            <person name="Dew I."/>
            <person name="Evans C.A."/>
            <person name="Ferriera S."/>
            <person name="Flanigan M."/>
            <person name="Fosler C."/>
            <person name="Glodek A."/>
            <person name="Gu Z."/>
            <person name="Holt R.A."/>
            <person name="Jennings D."/>
            <person name="Kraft C.L."/>
            <person name="Lu F."/>
            <person name="Nguyen T."/>
            <person name="Nusskern D.R."/>
            <person name="Pfannkoch C.M."/>
            <person name="Sitter C."/>
            <person name="Sutton G.G."/>
            <person name="Venter J.C."/>
            <person name="Wang Z."/>
            <person name="Woodage T."/>
            <person name="Zheng X.H."/>
            <person name="Zhong F."/>
        </authorList>
    </citation>
    <scope>NUCLEOTIDE SEQUENCE [LARGE SCALE GENOMIC DNA]</scope>
    <source>
        <strain>BN</strain>
        <strain evidence="2">Sprague-Dawley</strain>
    </source>
</reference>
<dbReference type="AlphaFoldDB" id="A6MGP8"/>
<evidence type="ECO:0000313" key="1">
    <source>
        <dbReference type="EMBL" id="EDL82711.1"/>
    </source>
</evidence>
<dbReference type="Proteomes" id="UP000234681">
    <property type="component" value="Unassembled WGS sequence"/>
</dbReference>
<proteinExistence type="predicted"/>
<evidence type="ECO:0000313" key="2">
    <source>
        <dbReference type="Proteomes" id="UP000234681"/>
    </source>
</evidence>